<feature type="region of interest" description="Disordered" evidence="1">
    <location>
        <begin position="1"/>
        <end position="48"/>
    </location>
</feature>
<dbReference type="Pfam" id="PF12277">
    <property type="entry name" value="DUF3618"/>
    <property type="match status" value="1"/>
</dbReference>
<protein>
    <submittedName>
        <fullName evidence="3">Unannotated protein</fullName>
    </submittedName>
</protein>
<accession>A0A6J7HW84</accession>
<dbReference type="AlphaFoldDB" id="A0A6J7HW84"/>
<feature type="compositionally biased region" description="Low complexity" evidence="1">
    <location>
        <begin position="116"/>
        <end position="147"/>
    </location>
</feature>
<evidence type="ECO:0000313" key="3">
    <source>
        <dbReference type="EMBL" id="CAB4923356.1"/>
    </source>
</evidence>
<name>A0A6J7HW84_9ZZZZ</name>
<proteinExistence type="predicted"/>
<feature type="region of interest" description="Disordered" evidence="1">
    <location>
        <begin position="116"/>
        <end position="160"/>
    </location>
</feature>
<keyword evidence="2" id="KW-0472">Membrane</keyword>
<evidence type="ECO:0000256" key="2">
    <source>
        <dbReference type="SAM" id="Phobius"/>
    </source>
</evidence>
<organism evidence="3">
    <name type="scientific">freshwater metagenome</name>
    <dbReference type="NCBI Taxonomy" id="449393"/>
    <lineage>
        <taxon>unclassified sequences</taxon>
        <taxon>metagenomes</taxon>
        <taxon>ecological metagenomes</taxon>
    </lineage>
</organism>
<keyword evidence="2" id="KW-0812">Transmembrane</keyword>
<evidence type="ECO:0000256" key="1">
    <source>
        <dbReference type="SAM" id="MobiDB-lite"/>
    </source>
</evidence>
<reference evidence="3" key="1">
    <citation type="submission" date="2020-05" db="EMBL/GenBank/DDBJ databases">
        <authorList>
            <person name="Chiriac C."/>
            <person name="Salcher M."/>
            <person name="Ghai R."/>
            <person name="Kavagutti S V."/>
        </authorList>
    </citation>
    <scope>NUCLEOTIDE SEQUENCE</scope>
</reference>
<sequence length="187" mass="19493">MSTKKQDDTPTEDASVEQIHAAEPVHPEPPAGTPGAEPVEEPADVDSKAALEAQIEETRGELGDTVEALSHKLDVKARAKEGIDERKQAAKDGAVQAKEAVVHTATAAKERVEEAASAAQAKATSAAQEAQDRAASARQSAQQATSDPRAAAGQAGQKVQENKVPVATIAAVAGVLVLVVVWRRRSR</sequence>
<gene>
    <name evidence="3" type="ORF">UFOPK3564_01966</name>
</gene>
<feature type="transmembrane region" description="Helical" evidence="2">
    <location>
        <begin position="164"/>
        <end position="182"/>
    </location>
</feature>
<dbReference type="InterPro" id="IPR022062">
    <property type="entry name" value="DUF3618"/>
</dbReference>
<keyword evidence="2" id="KW-1133">Transmembrane helix</keyword>
<dbReference type="EMBL" id="CAFBMK010000118">
    <property type="protein sequence ID" value="CAB4923356.1"/>
    <property type="molecule type" value="Genomic_DNA"/>
</dbReference>